<dbReference type="VEuPathDB" id="AmoebaDB:NAEGRDRAFT_70272"/>
<dbReference type="EMBL" id="GG738883">
    <property type="protein sequence ID" value="EFC41888.1"/>
    <property type="molecule type" value="Genomic_DNA"/>
</dbReference>
<dbReference type="Proteomes" id="UP000006671">
    <property type="component" value="Unassembled WGS sequence"/>
</dbReference>
<feature type="compositionally biased region" description="Basic residues" evidence="5">
    <location>
        <begin position="1"/>
        <end position="14"/>
    </location>
</feature>
<keyword evidence="6" id="KW-0812">Transmembrane</keyword>
<proteinExistence type="inferred from homology"/>
<sequence length="904" mass="103845">MMNRGKSFRKKRGRGGGEDDDLAETNAAAIGGGSKQFGDGHIEQMSFMLAKSKKKNKQKKKQKQLSKAKNHDKQPKEINKKGSQKVQPTKKTESNPQQANKRKQESQKAEVKAKKRKQEESEDLLFEDDLMAEDEDDDFSDDGYGGSSRNDYNSDESEIIDDLDEEELKNNKDSTAIFITKDMLEGMSKGDEDLDDKVIAYLEKKLKIKKNKAIDELDTDPGSSNLENFVKEKRLKKQEKKKQKVVEEQEESDGEDIVPGYIEPKIDEEDLGEFAEDYEGMFGDIDPEDMINLDAEIDAMLESEQQGVDYSEFLKSEVPTLATLLQKGKKPERSSEPAEGETEENTSGKYVPPHMRKQQILESGRKSESYIALQKSIRNLLNKLSLANISSITKESLALYEKSSKNDFHDILSNSIIESVCDTVDLQSNFILVYAAYMVAMHNIGGTNIGAHFMEKLIQKFDSIVDQRHQASNLLTLICHVYNLGLIYCGLIYDIIRMFCLNINELNVEYLFKLLQACGFQLKIDDPAAMKDIIEVIKSSFEKYEDTVKDEGSAVAKRMKFLVEMIYDLRNNRKRQYQEDISEQYKQLKQSVKDLQKQEKKTGENTLRIPYIDLIEAEKKGRWWLVGSAWTGNQVGSSIDNSNATALSSMKNRDNISVALHDMDPKTLRKLEKLAKEQRMTTDLRRAVFCILMGSDDFIDAFQRLVKLGIQKNNREIARVLLHCCCQEKGFNPYYSKLAEKLCSIENTNRAFQFTFYEYFDDLSKNTVRKLINISKLLSELIGKGCLSLSMLKIIDFNSLQQLDVVFFRLLFLNLLLDFSEVEITRCFFRLAKVEEHDSLKESLILFLYQFVKKEFRRGFIYDLLALKDITKKGDKEWMKEQENIIKSRANMMRKVLRADISGL</sequence>
<evidence type="ECO:0000313" key="9">
    <source>
        <dbReference type="Proteomes" id="UP000006671"/>
    </source>
</evidence>
<keyword evidence="6" id="KW-1133">Transmembrane helix</keyword>
<keyword evidence="6" id="KW-0472">Membrane</keyword>
<dbReference type="GeneID" id="8851489"/>
<organism evidence="9">
    <name type="scientific">Naegleria gruberi</name>
    <name type="common">Amoeba</name>
    <dbReference type="NCBI Taxonomy" id="5762"/>
    <lineage>
        <taxon>Eukaryota</taxon>
        <taxon>Discoba</taxon>
        <taxon>Heterolobosea</taxon>
        <taxon>Tetramitia</taxon>
        <taxon>Eutetramitia</taxon>
        <taxon>Vahlkampfiidae</taxon>
        <taxon>Naegleria</taxon>
    </lineage>
</organism>
<dbReference type="Pfam" id="PF02854">
    <property type="entry name" value="MIF4G"/>
    <property type="match status" value="1"/>
</dbReference>
<dbReference type="eggNOG" id="KOG2141">
    <property type="taxonomic scope" value="Eukaryota"/>
</dbReference>
<feature type="region of interest" description="Disordered" evidence="5">
    <location>
        <begin position="1"/>
        <end position="156"/>
    </location>
</feature>
<dbReference type="GO" id="GO:0042274">
    <property type="term" value="P:ribosomal small subunit biogenesis"/>
    <property type="evidence" value="ECO:0007669"/>
    <property type="project" value="TreeGrafter"/>
</dbReference>
<feature type="transmembrane region" description="Helical" evidence="6">
    <location>
        <begin position="431"/>
        <end position="453"/>
    </location>
</feature>
<keyword evidence="9" id="KW-1185">Reference proteome</keyword>
<dbReference type="FunCoup" id="D2VMV3">
    <property type="interactions" value="474"/>
</dbReference>
<evidence type="ECO:0000256" key="2">
    <source>
        <dbReference type="ARBA" id="ARBA00006856"/>
    </source>
</evidence>
<feature type="transmembrane region" description="Helical" evidence="6">
    <location>
        <begin position="474"/>
        <end position="493"/>
    </location>
</feature>
<dbReference type="InterPro" id="IPR016024">
    <property type="entry name" value="ARM-type_fold"/>
</dbReference>
<dbReference type="STRING" id="5762.D2VMV3"/>
<dbReference type="InterPro" id="IPR003890">
    <property type="entry name" value="MIF4G-like_typ-3"/>
</dbReference>
<dbReference type="SMART" id="SM00544">
    <property type="entry name" value="MA3"/>
    <property type="match status" value="1"/>
</dbReference>
<evidence type="ECO:0000256" key="4">
    <source>
        <dbReference type="SAM" id="Coils"/>
    </source>
</evidence>
<dbReference type="OrthoDB" id="361797at2759"/>
<dbReference type="Gene3D" id="1.25.40.180">
    <property type="match status" value="1"/>
</dbReference>
<dbReference type="InterPro" id="IPR003891">
    <property type="entry name" value="Initiation_fac_eIF4g_MI"/>
</dbReference>
<dbReference type="PROSITE" id="PS51366">
    <property type="entry name" value="MI"/>
    <property type="match status" value="1"/>
</dbReference>
<evidence type="ECO:0000259" key="7">
    <source>
        <dbReference type="PROSITE" id="PS51366"/>
    </source>
</evidence>
<feature type="coiled-coil region" evidence="4">
    <location>
        <begin position="578"/>
        <end position="605"/>
    </location>
</feature>
<evidence type="ECO:0000256" key="6">
    <source>
        <dbReference type="SAM" id="Phobius"/>
    </source>
</evidence>
<gene>
    <name evidence="8" type="ORF">NAEGRDRAFT_70272</name>
</gene>
<evidence type="ECO:0000256" key="3">
    <source>
        <dbReference type="ARBA" id="ARBA00023242"/>
    </source>
</evidence>
<feature type="domain" description="MI" evidence="7">
    <location>
        <begin position="683"/>
        <end position="797"/>
    </location>
</feature>
<dbReference type="InParanoid" id="D2VMV3"/>
<feature type="compositionally biased region" description="Basic and acidic residues" evidence="5">
    <location>
        <begin position="102"/>
        <end position="112"/>
    </location>
</feature>
<dbReference type="GO" id="GO:0003723">
    <property type="term" value="F:RNA binding"/>
    <property type="evidence" value="ECO:0007669"/>
    <property type="project" value="InterPro"/>
</dbReference>
<reference evidence="8 9" key="1">
    <citation type="journal article" date="2010" name="Cell">
        <title>The genome of Naegleria gruberi illuminates early eukaryotic versatility.</title>
        <authorList>
            <person name="Fritz-Laylin L.K."/>
            <person name="Prochnik S.E."/>
            <person name="Ginger M.L."/>
            <person name="Dacks J.B."/>
            <person name="Carpenter M.L."/>
            <person name="Field M.C."/>
            <person name="Kuo A."/>
            <person name="Paredez A."/>
            <person name="Chapman J."/>
            <person name="Pham J."/>
            <person name="Shu S."/>
            <person name="Neupane R."/>
            <person name="Cipriano M."/>
            <person name="Mancuso J."/>
            <person name="Tu H."/>
            <person name="Salamov A."/>
            <person name="Lindquist E."/>
            <person name="Shapiro H."/>
            <person name="Lucas S."/>
            <person name="Grigoriev I.V."/>
            <person name="Cande W.Z."/>
            <person name="Fulton C."/>
            <person name="Rokhsar D.S."/>
            <person name="Dawson S.C."/>
        </authorList>
    </citation>
    <scope>NUCLEOTIDE SEQUENCE [LARGE SCALE GENOMIC DNA]</scope>
    <source>
        <strain evidence="8 9">NEG-M</strain>
    </source>
</reference>
<dbReference type="OMA" id="MQYYAKK"/>
<comment type="similarity">
    <text evidence="2">Belongs to the CWC22 family.</text>
</comment>
<evidence type="ECO:0000256" key="5">
    <source>
        <dbReference type="SAM" id="MobiDB-lite"/>
    </source>
</evidence>
<dbReference type="SUPFAM" id="SSF48371">
    <property type="entry name" value="ARM repeat"/>
    <property type="match status" value="1"/>
</dbReference>
<dbReference type="Pfam" id="PF02847">
    <property type="entry name" value="MA3"/>
    <property type="match status" value="1"/>
</dbReference>
<dbReference type="AlphaFoldDB" id="D2VMV3"/>
<feature type="region of interest" description="Disordered" evidence="5">
    <location>
        <begin position="324"/>
        <end position="353"/>
    </location>
</feature>
<feature type="compositionally biased region" description="Basic and acidic residues" evidence="5">
    <location>
        <begin position="69"/>
        <end position="80"/>
    </location>
</feature>
<keyword evidence="4" id="KW-0175">Coiled coil</keyword>
<feature type="compositionally biased region" description="Basic residues" evidence="5">
    <location>
        <begin position="51"/>
        <end position="68"/>
    </location>
</feature>
<evidence type="ECO:0000313" key="8">
    <source>
        <dbReference type="EMBL" id="EFC41888.1"/>
    </source>
</evidence>
<dbReference type="PANTHER" id="PTHR18034">
    <property type="entry name" value="CELL CYCLE CONTROL PROTEIN CWF22-RELATED"/>
    <property type="match status" value="1"/>
</dbReference>
<keyword evidence="3" id="KW-0539">Nucleus</keyword>
<dbReference type="KEGG" id="ngr:NAEGRDRAFT_70272"/>
<accession>D2VMV3</accession>
<comment type="subcellular location">
    <subcellularLocation>
        <location evidence="1">Nucleus</location>
        <location evidence="1">Nucleolus</location>
    </subcellularLocation>
</comment>
<evidence type="ECO:0000256" key="1">
    <source>
        <dbReference type="ARBA" id="ARBA00004604"/>
    </source>
</evidence>
<dbReference type="PANTHER" id="PTHR18034:SF4">
    <property type="entry name" value="NUCLEOLAR MIF4G DOMAIN-CONTAINING PROTEIN 1"/>
    <property type="match status" value="1"/>
</dbReference>
<feature type="compositionally biased region" description="Polar residues" evidence="5">
    <location>
        <begin position="84"/>
        <end position="99"/>
    </location>
</feature>
<feature type="compositionally biased region" description="Acidic residues" evidence="5">
    <location>
        <begin position="120"/>
        <end position="141"/>
    </location>
</feature>
<dbReference type="InterPro" id="IPR050781">
    <property type="entry name" value="CWC22_splicing_factor"/>
</dbReference>
<feature type="region of interest" description="Disordered" evidence="5">
    <location>
        <begin position="238"/>
        <end position="266"/>
    </location>
</feature>
<dbReference type="RefSeq" id="XP_002674632.1">
    <property type="nucleotide sequence ID" value="XM_002674586.1"/>
</dbReference>
<dbReference type="GO" id="GO:0005730">
    <property type="term" value="C:nucleolus"/>
    <property type="evidence" value="ECO:0007669"/>
    <property type="project" value="UniProtKB-SubCell"/>
</dbReference>
<protein>
    <submittedName>
        <fullName evidence="8">Predicted protein</fullName>
    </submittedName>
</protein>
<name>D2VMV3_NAEGR</name>
<dbReference type="SMART" id="SM00543">
    <property type="entry name" value="MIF4G"/>
    <property type="match status" value="1"/>
</dbReference>